<evidence type="ECO:0000256" key="2">
    <source>
        <dbReference type="ARBA" id="ARBA00022737"/>
    </source>
</evidence>
<evidence type="ECO:0000313" key="5">
    <source>
        <dbReference type="EMBL" id="GAW81026.1"/>
    </source>
</evidence>
<dbReference type="Proteomes" id="UP000195521">
    <property type="component" value="Unassembled WGS sequence"/>
</dbReference>
<dbReference type="RefSeq" id="XP_028543615.1">
    <property type="nucleotide sequence ID" value="XM_028687814.1"/>
</dbReference>
<dbReference type="Gene3D" id="2.120.10.80">
    <property type="entry name" value="Kelch-type beta propeller"/>
    <property type="match status" value="2"/>
</dbReference>
<dbReference type="InterPro" id="IPR015915">
    <property type="entry name" value="Kelch-typ_b-propeller"/>
</dbReference>
<evidence type="ECO:0000256" key="3">
    <source>
        <dbReference type="SAM" id="MobiDB-lite"/>
    </source>
</evidence>
<keyword evidence="2" id="KW-0677">Repeat</keyword>
<protein>
    <submittedName>
        <fullName evidence="5">Kelch domain-containing protein</fullName>
    </submittedName>
</protein>
<feature type="domain" description="Attractin/MKLN-like beta-propeller" evidence="4">
    <location>
        <begin position="78"/>
        <end position="325"/>
    </location>
</feature>
<evidence type="ECO:0000313" key="6">
    <source>
        <dbReference type="Proteomes" id="UP000195521"/>
    </source>
</evidence>
<proteinExistence type="predicted"/>
<dbReference type="Pfam" id="PF24981">
    <property type="entry name" value="Beta-prop_ATRN-LZTR1"/>
    <property type="match status" value="1"/>
</dbReference>
<keyword evidence="1" id="KW-0880">Kelch repeat</keyword>
<reference evidence="6" key="1">
    <citation type="submission" date="2017-04" db="EMBL/GenBank/DDBJ databases">
        <title>Plasmodium gonderi genome.</title>
        <authorList>
            <person name="Arisue N."/>
            <person name="Honma H."/>
            <person name="Kawai S."/>
            <person name="Tougan T."/>
            <person name="Tanabe K."/>
            <person name="Horii T."/>
        </authorList>
    </citation>
    <scope>NUCLEOTIDE SEQUENCE [LARGE SCALE GENOMIC DNA]</scope>
    <source>
        <strain evidence="6">ATCC 30045</strain>
    </source>
</reference>
<dbReference type="GeneID" id="39747744"/>
<dbReference type="OMA" id="YHVYSIM"/>
<evidence type="ECO:0000256" key="1">
    <source>
        <dbReference type="ARBA" id="ARBA00022441"/>
    </source>
</evidence>
<feature type="region of interest" description="Disordered" evidence="3">
    <location>
        <begin position="530"/>
        <end position="550"/>
    </location>
</feature>
<evidence type="ECO:0000259" key="4">
    <source>
        <dbReference type="Pfam" id="PF24981"/>
    </source>
</evidence>
<dbReference type="AlphaFoldDB" id="A0A1Y1JEU3"/>
<comment type="caution">
    <text evidence="5">The sequence shown here is derived from an EMBL/GenBank/DDBJ whole genome shotgun (WGS) entry which is preliminary data.</text>
</comment>
<keyword evidence="6" id="KW-1185">Reference proteome</keyword>
<dbReference type="OrthoDB" id="10250130at2759"/>
<organism evidence="5 6">
    <name type="scientific">Plasmodium gonderi</name>
    <dbReference type="NCBI Taxonomy" id="77519"/>
    <lineage>
        <taxon>Eukaryota</taxon>
        <taxon>Sar</taxon>
        <taxon>Alveolata</taxon>
        <taxon>Apicomplexa</taxon>
        <taxon>Aconoidasida</taxon>
        <taxon>Haemosporida</taxon>
        <taxon>Plasmodiidae</taxon>
        <taxon>Plasmodium</taxon>
        <taxon>Plasmodium (Plasmodium)</taxon>
    </lineage>
</organism>
<dbReference type="SUPFAM" id="SSF50965">
    <property type="entry name" value="Galactose oxidase, central domain"/>
    <property type="match status" value="1"/>
</dbReference>
<sequence length="550" mass="63507">MSSNKFLNTKKEDSYFAKFTQDTIIFAENLFKIISKPFYNGNWGTLEEYQDDGNVESISFCSEVLPFYCKSELLHQGDVFNARFGHSCIFYKNNIYIYGGNQLSESLNTKLVKFSTVTQIFNLVEEKKPPQSRYYATLNLIYSSELKEQCLFLFGGKRGKYITNDTYMFNLNNNTWECIKVKFSPPPFFGHVSFKYNNIIFIHGGNMGNLNVNNDIWCYFEEEKKWVKIMSKDEYYNKNICKPSARFFHSCSLCISNQGNDVKAFIFGGLNGNNKCVEDIFWCYSLNTGKWQKIQNSFGKIPVERFGHSSTVLNDRWFLLCGGYNFCWYSKSELLDICAYDISLNTWSSLNVYGTPPVTLHFYGKIIQVDDSGYFFIFGGLRNNGVSSKIYKYTPLLPTPYFRILQEKINQAEDKVNNLEKNPIKHMNPSYGKDINEIKTTLSGISFTLVRYIQLTSDINEKIKISNELAKSCYSQLSEKFEQYNKQFAALENRFNQMDLLLSDSDHDMHTNILEGDSNGNVFQKKSSSSFTLFSEDNSEPNCAQSSELS</sequence>
<dbReference type="InterPro" id="IPR056737">
    <property type="entry name" value="Beta-prop_ATRN-MKLN-like"/>
</dbReference>
<dbReference type="PANTHER" id="PTHR46093">
    <property type="entry name" value="ACYL-COA-BINDING DOMAIN-CONTAINING PROTEIN 5"/>
    <property type="match status" value="1"/>
</dbReference>
<gene>
    <name evidence="5" type="ORF">PGO_092260</name>
</gene>
<accession>A0A1Y1JEU3</accession>
<dbReference type="PANTHER" id="PTHR46093:SF18">
    <property type="entry name" value="FIBRONECTIN TYPE-III DOMAIN-CONTAINING PROTEIN"/>
    <property type="match status" value="1"/>
</dbReference>
<dbReference type="InterPro" id="IPR011043">
    <property type="entry name" value="Gal_Oxase/kelch_b-propeller"/>
</dbReference>
<dbReference type="EMBL" id="BDQF01000010">
    <property type="protein sequence ID" value="GAW81026.1"/>
    <property type="molecule type" value="Genomic_DNA"/>
</dbReference>
<name>A0A1Y1JEU3_PLAGO</name>